<evidence type="ECO:0000313" key="4">
    <source>
        <dbReference type="Proteomes" id="UP000253628"/>
    </source>
</evidence>
<dbReference type="AlphaFoldDB" id="A0A366HDY5"/>
<dbReference type="InterPro" id="IPR043502">
    <property type="entry name" value="DNA/RNA_pol_sf"/>
</dbReference>
<evidence type="ECO:0000313" key="3">
    <source>
        <dbReference type="EMBL" id="RBP40717.1"/>
    </source>
</evidence>
<reference evidence="3 4" key="1">
    <citation type="submission" date="2018-06" db="EMBL/GenBank/DDBJ databases">
        <title>Genomic Encyclopedia of Type Strains, Phase IV (KMG-IV): sequencing the most valuable type-strain genomes for metagenomic binning, comparative biology and taxonomic classification.</title>
        <authorList>
            <person name="Goeker M."/>
        </authorList>
    </citation>
    <scope>NUCLEOTIDE SEQUENCE [LARGE SCALE GENOMIC DNA]</scope>
    <source>
        <strain evidence="3 4">DSM 25520</strain>
    </source>
</reference>
<accession>A0A366HDY5</accession>
<evidence type="ECO:0000259" key="2">
    <source>
        <dbReference type="Pfam" id="PF00817"/>
    </source>
</evidence>
<dbReference type="RefSeq" id="WP_113932501.1">
    <property type="nucleotide sequence ID" value="NZ_JACCEU010000004.1"/>
</dbReference>
<name>A0A366HDY5_9BURK</name>
<dbReference type="GO" id="GO:0006281">
    <property type="term" value="P:DNA repair"/>
    <property type="evidence" value="ECO:0007669"/>
    <property type="project" value="InterPro"/>
</dbReference>
<dbReference type="PANTHER" id="PTHR35369">
    <property type="entry name" value="BLR3025 PROTEIN-RELATED"/>
    <property type="match status" value="1"/>
</dbReference>
<dbReference type="InterPro" id="IPR001126">
    <property type="entry name" value="UmuC"/>
</dbReference>
<dbReference type="CDD" id="cd03468">
    <property type="entry name" value="PolY_like"/>
    <property type="match status" value="1"/>
</dbReference>
<proteinExistence type="predicted"/>
<dbReference type="EMBL" id="QNRQ01000003">
    <property type="protein sequence ID" value="RBP40717.1"/>
    <property type="molecule type" value="Genomic_DNA"/>
</dbReference>
<dbReference type="PANTHER" id="PTHR35369:SF2">
    <property type="entry name" value="BLR3025 PROTEIN"/>
    <property type="match status" value="1"/>
</dbReference>
<dbReference type="InterPro" id="IPR050356">
    <property type="entry name" value="SulA_CellDiv_inhibitor"/>
</dbReference>
<keyword evidence="1" id="KW-0227">DNA damage</keyword>
<sequence>MSLWIGLCLPCHSLDTLFPLWPTKTPLAAVLEQDRIHALTPAAQTQGLRLGMRRATAASLLPEAALLNRNPQAEQQSLQRLALDLLQYTPNIVLGEAGVFSGLLLEVSASLMLFKGIRALCRDIRATLQRHQALCYRLSTAPTAQGAKLLASQSQTVLRRAVKLKTLHRMLDPLPINLLVSQKNFLNWFKGLGCRTLAHLQQLPRNGVRQRSDPAIIQGLDTAYGRSPESFAWFQPPELFSLRHDLLENLEHTHAVQFVAKHLIEQLCTWLHARQCAADTLVFLLHHEKGRHALPPSRLLLLLSQPGWQPEDFMRVLAEQLRQFTLRAQVIALELSIPAVQSRPEPSLSLFPEPAQWQTDELRLLDLLRARLGGENLLQPQPFADHRPERANIWAPMAPTSGKKTATLARTPNETSAWACRQSAEFLRLDPHARPFWLLAQPCALDTSNDRPVYRNAVLRLIRGPERIESGWWDGTGNEQRDYFIAQDPQFARYWIYRQRASLEARWFLHGLFG</sequence>
<gene>
    <name evidence="3" type="ORF">DFR37_10355</name>
</gene>
<protein>
    <submittedName>
        <fullName evidence="3">Protein ImuB</fullName>
    </submittedName>
</protein>
<keyword evidence="4" id="KW-1185">Reference proteome</keyword>
<feature type="domain" description="UmuC" evidence="2">
    <location>
        <begin position="28"/>
        <end position="151"/>
    </location>
</feature>
<comment type="caution">
    <text evidence="3">The sequence shown here is derived from an EMBL/GenBank/DDBJ whole genome shotgun (WGS) entry which is preliminary data.</text>
</comment>
<organism evidence="3 4">
    <name type="scientific">Eoetvoesiella caeni</name>
    <dbReference type="NCBI Taxonomy" id="645616"/>
    <lineage>
        <taxon>Bacteria</taxon>
        <taxon>Pseudomonadati</taxon>
        <taxon>Pseudomonadota</taxon>
        <taxon>Betaproteobacteria</taxon>
        <taxon>Burkholderiales</taxon>
        <taxon>Alcaligenaceae</taxon>
        <taxon>Eoetvoesiella</taxon>
    </lineage>
</organism>
<dbReference type="OrthoDB" id="625722at2"/>
<dbReference type="Pfam" id="PF00817">
    <property type="entry name" value="IMS"/>
    <property type="match status" value="1"/>
</dbReference>
<dbReference type="Proteomes" id="UP000253628">
    <property type="component" value="Unassembled WGS sequence"/>
</dbReference>
<dbReference type="SUPFAM" id="SSF56672">
    <property type="entry name" value="DNA/RNA polymerases"/>
    <property type="match status" value="1"/>
</dbReference>
<evidence type="ECO:0000256" key="1">
    <source>
        <dbReference type="ARBA" id="ARBA00022763"/>
    </source>
</evidence>